<dbReference type="SUPFAM" id="SSF52540">
    <property type="entry name" value="P-loop containing nucleoside triphosphate hydrolases"/>
    <property type="match status" value="1"/>
</dbReference>
<feature type="region of interest" description="Disordered" evidence="3">
    <location>
        <begin position="783"/>
        <end position="815"/>
    </location>
</feature>
<dbReference type="Pfam" id="PF26583">
    <property type="entry name" value="Spectrin_YLPM1"/>
    <property type="match status" value="1"/>
</dbReference>
<evidence type="ECO:0000259" key="4">
    <source>
        <dbReference type="Pfam" id="PF26583"/>
    </source>
</evidence>
<feature type="region of interest" description="Disordered" evidence="3">
    <location>
        <begin position="946"/>
        <end position="1057"/>
    </location>
</feature>
<feature type="compositionally biased region" description="Basic residues" evidence="3">
    <location>
        <begin position="992"/>
        <end position="1016"/>
    </location>
</feature>
<dbReference type="InterPro" id="IPR013641">
    <property type="entry name" value="KTI12/PSTK"/>
</dbReference>
<dbReference type="InterPro" id="IPR027417">
    <property type="entry name" value="P-loop_NTPase"/>
</dbReference>
<dbReference type="Proteomes" id="UP001359485">
    <property type="component" value="Unassembled WGS sequence"/>
</dbReference>
<feature type="region of interest" description="Disordered" evidence="3">
    <location>
        <begin position="645"/>
        <end position="755"/>
    </location>
</feature>
<name>A0ABR1BIG0_POLSC</name>
<feature type="compositionally biased region" description="Basic and acidic residues" evidence="3">
    <location>
        <begin position="955"/>
        <end position="983"/>
    </location>
</feature>
<feature type="compositionally biased region" description="Polar residues" evidence="3">
    <location>
        <begin position="646"/>
        <end position="656"/>
    </location>
</feature>
<dbReference type="PANTHER" id="PTHR13413:SF0">
    <property type="entry name" value="YLP MOTIF-CONTAINING PROTEIN 1"/>
    <property type="match status" value="1"/>
</dbReference>
<feature type="region of interest" description="Disordered" evidence="3">
    <location>
        <begin position="481"/>
        <end position="618"/>
    </location>
</feature>
<evidence type="ECO:0000313" key="6">
    <source>
        <dbReference type="Proteomes" id="UP001359485"/>
    </source>
</evidence>
<feature type="region of interest" description="Disordered" evidence="3">
    <location>
        <begin position="228"/>
        <end position="379"/>
    </location>
</feature>
<dbReference type="EMBL" id="JAWJWF010000001">
    <property type="protein sequence ID" value="KAK6641969.1"/>
    <property type="molecule type" value="Genomic_DNA"/>
</dbReference>
<feature type="region of interest" description="Disordered" evidence="3">
    <location>
        <begin position="1"/>
        <end position="25"/>
    </location>
</feature>
<evidence type="ECO:0000256" key="3">
    <source>
        <dbReference type="SAM" id="MobiDB-lite"/>
    </source>
</evidence>
<feature type="compositionally biased region" description="Basic and acidic residues" evidence="3">
    <location>
        <begin position="526"/>
        <end position="539"/>
    </location>
</feature>
<feature type="compositionally biased region" description="Polar residues" evidence="3">
    <location>
        <begin position="354"/>
        <end position="366"/>
    </location>
</feature>
<feature type="compositionally biased region" description="Polar residues" evidence="3">
    <location>
        <begin position="663"/>
        <end position="678"/>
    </location>
</feature>
<feature type="compositionally biased region" description="Basic and acidic residues" evidence="3">
    <location>
        <begin position="1029"/>
        <end position="1057"/>
    </location>
</feature>
<feature type="compositionally biased region" description="Basic and acidic residues" evidence="3">
    <location>
        <begin position="738"/>
        <end position="755"/>
    </location>
</feature>
<keyword evidence="2" id="KW-0067">ATP-binding</keyword>
<feature type="compositionally biased region" description="Pro residues" evidence="3">
    <location>
        <begin position="119"/>
        <end position="141"/>
    </location>
</feature>
<feature type="region of interest" description="Disordered" evidence="3">
    <location>
        <begin position="119"/>
        <end position="179"/>
    </location>
</feature>
<dbReference type="Pfam" id="PF08433">
    <property type="entry name" value="KTI12"/>
    <property type="match status" value="1"/>
</dbReference>
<feature type="compositionally biased region" description="Acidic residues" evidence="3">
    <location>
        <begin position="1279"/>
        <end position="1299"/>
    </location>
</feature>
<dbReference type="Gene3D" id="3.40.50.300">
    <property type="entry name" value="P-loop containing nucleotide triphosphate hydrolases"/>
    <property type="match status" value="1"/>
</dbReference>
<comment type="caution">
    <text evidence="5">The sequence shown here is derived from an EMBL/GenBank/DDBJ whole genome shotgun (WGS) entry which is preliminary data.</text>
</comment>
<reference evidence="5 6" key="1">
    <citation type="submission" date="2023-09" db="EMBL/GenBank/DDBJ databases">
        <title>Genomes of two closely related lineages of the louse Polyplax serrata with different host specificities.</title>
        <authorList>
            <person name="Martinu J."/>
            <person name="Tarabai H."/>
            <person name="Stefka J."/>
            <person name="Hypsa V."/>
        </authorList>
    </citation>
    <scope>NUCLEOTIDE SEQUENCE [LARGE SCALE GENOMIC DNA]</scope>
    <source>
        <strain evidence="5">98ZLc_SE</strain>
    </source>
</reference>
<feature type="compositionally biased region" description="Basic and acidic residues" evidence="3">
    <location>
        <begin position="804"/>
        <end position="815"/>
    </location>
</feature>
<feature type="compositionally biased region" description="Basic and acidic residues" evidence="3">
    <location>
        <begin position="546"/>
        <end position="561"/>
    </location>
</feature>
<feature type="compositionally biased region" description="Low complexity" evidence="3">
    <location>
        <begin position="313"/>
        <end position="322"/>
    </location>
</feature>
<dbReference type="InterPro" id="IPR026314">
    <property type="entry name" value="YLP_motif_con_p1"/>
</dbReference>
<dbReference type="InterPro" id="IPR058903">
    <property type="entry name" value="Spectrin_YLPM1-like"/>
</dbReference>
<dbReference type="PANTHER" id="PTHR13413">
    <property type="entry name" value="YLP MOTIF CONTAINING PROTEIN NUCLEAR PROTEIN ZAP"/>
    <property type="match status" value="1"/>
</dbReference>
<feature type="region of interest" description="Disordered" evidence="3">
    <location>
        <begin position="1268"/>
        <end position="1309"/>
    </location>
</feature>
<gene>
    <name evidence="5" type="ORF">RUM44_013690</name>
</gene>
<evidence type="ECO:0000256" key="1">
    <source>
        <dbReference type="ARBA" id="ARBA00022741"/>
    </source>
</evidence>
<evidence type="ECO:0000313" key="5">
    <source>
        <dbReference type="EMBL" id="KAK6641969.1"/>
    </source>
</evidence>
<evidence type="ECO:0000256" key="2">
    <source>
        <dbReference type="ARBA" id="ARBA00022840"/>
    </source>
</evidence>
<feature type="compositionally biased region" description="Basic and acidic residues" evidence="3">
    <location>
        <begin position="584"/>
        <end position="607"/>
    </location>
</feature>
<keyword evidence="1" id="KW-0547">Nucleotide-binding</keyword>
<feature type="compositionally biased region" description="Basic and acidic residues" evidence="3">
    <location>
        <begin position="716"/>
        <end position="730"/>
    </location>
</feature>
<protein>
    <recommendedName>
        <fullName evidence="4">YLPM1-like spectrin repeat domain-containing protein</fullName>
    </recommendedName>
</protein>
<keyword evidence="6" id="KW-1185">Reference proteome</keyword>
<proteinExistence type="predicted"/>
<feature type="compositionally biased region" description="Basic and acidic residues" evidence="3">
    <location>
        <begin position="293"/>
        <end position="306"/>
    </location>
</feature>
<organism evidence="5 6">
    <name type="scientific">Polyplax serrata</name>
    <name type="common">Common mouse louse</name>
    <dbReference type="NCBI Taxonomy" id="468196"/>
    <lineage>
        <taxon>Eukaryota</taxon>
        <taxon>Metazoa</taxon>
        <taxon>Ecdysozoa</taxon>
        <taxon>Arthropoda</taxon>
        <taxon>Hexapoda</taxon>
        <taxon>Insecta</taxon>
        <taxon>Pterygota</taxon>
        <taxon>Neoptera</taxon>
        <taxon>Paraneoptera</taxon>
        <taxon>Psocodea</taxon>
        <taxon>Troctomorpha</taxon>
        <taxon>Phthiraptera</taxon>
        <taxon>Anoplura</taxon>
        <taxon>Polyplacidae</taxon>
        <taxon>Polyplax</taxon>
    </lineage>
</organism>
<accession>A0ABR1BIG0</accession>
<sequence length="1414" mass="162194">MQNQNIHPWSWGQGAAPTFPGAQPLIPTNFPPPGVDLSGYPQMYGNPPGQVPPDYGQWSAAQLQQWQQWQQWQEKYQQWQAQYGKKYAESLAALGQTTSSLLPGMPPIMGVPKPVEPVPNIPPSISNPPLPVNSQPVPPPPPDEEKPPLPFSTAMENIETLKNGGSTSQENPEELSEAEKTFDVQFKQWEGQFNEWKKQNQDHPDKAQYREYEKKWETWREQLLQRREQMRKKRLSKSNEQGIDTAGNGTGKMEESKSSKLPLPVPPPSKSEEYSYKTHAGTGNQGLFASDPLKFENKVPFFDKDVPPGPALSSNFNQQSNKSNHEKSPNQSNFPSNNFGGFGPDKMDPGRPFLNNQGINRNQGPFRNQPPGFDGGTEKGIHNQVLNQRFGNACDGNFDMKSRHPSLEGPRFSGNFDNFGPRPRFGNEERNFIPPQRFPGDNFRNDRDFGRQRFIDTNREKELGSQGFGISDKVDSTVRVGNETNDFRSGNCPPLKQLQTPPAKPKVPSLFDITVEKPPGLPGPNQDRKPRMWDKYDKDDYYDDPFGDRQSEGRESERGDKPWGNSAGPWGKNSGPSPWIQPWEMEKLASQKGNDGRPWDRELKKDNGPWMKDTPGKKEIDKAELSGYVGNILAKLGNFNVMLPNLTKSDNPQEENLQPGPNMESQIDLNRRQNWNKGQKSEEQKYLPSNMPPNQIGDINLRNQNRGGPPGNFERPGPRDYDHRINDFGDRLPPTNFDHLDEGRKDADERNRFEGEPKNFDVDERLTGRNDRMPFRRDFRELDPMTRNFGGPNREGVPGQRNFGNEDRFFGRDERPFGRDERPFGRFVSREDVDERFGGRNGRRGFDRFNREDGRNGRFLDRPGAAFDRFDRERESQANEPVWNPQVFDYSQGRPQKLADPDDGFKISTVVEYSHGENKQTFDYGHGGAANDRLEMRSFDYGHKTDAPTVIDYGHGVERDPLTKDCRRDRPRDADRDIDERLKPNAGNVSPIRRRSRSPRGRHRSHSRSPHSRFKRESKSPPYRAQNSKYRDRMGRQMFKRDKNGTEDKPSAQDGDVSRHCFDVTTVLVEDLICLPGRETRPNKLVFIMRGIPGSGKTYVTKLIKDKEIELGGDPPRILSLDDYFMTEVEKEIIDKETGRKVKTKVLEYEYEAGVEPHYRGSLLKAFKKTVSDGFFSFIIVDSVNEKTKDYEEMWSFAKQKGFQVYIAEMDNDVTVCKSRNIHKRTEKDIGDLVKSWEGTPTHYLRLDVRSLLQSDAITEVEMEVVSDTELEKSIGKDEENENDEAGEEDKKEEEEEVSEDTRQDEPSVSAFVKSRWDQFENSEQNLDRLDGLKRRREGFHATMEEYLQLPDELDQQGNSDAAPGKKRVRWADLEERRQQEKMRAIGFVVGQTDWNRMTDPTFGENALTRTKYI</sequence>
<feature type="domain" description="YLPM1-like spectrin repeat" evidence="4">
    <location>
        <begin position="168"/>
        <end position="241"/>
    </location>
</feature>
<feature type="compositionally biased region" description="Low complexity" evidence="3">
    <location>
        <begin position="329"/>
        <end position="339"/>
    </location>
</feature>